<reference evidence="1 2" key="1">
    <citation type="submission" date="2019-07" db="EMBL/GenBank/DDBJ databases">
        <authorList>
            <person name="Jastrzebski P J."/>
            <person name="Paukszto L."/>
            <person name="Jastrzebski P J."/>
        </authorList>
    </citation>
    <scope>NUCLEOTIDE SEQUENCE [LARGE SCALE GENOMIC DNA]</scope>
    <source>
        <strain evidence="1 2">WMS-il1</strain>
    </source>
</reference>
<gene>
    <name evidence="1" type="ORF">WMSIL1_LOCUS2254</name>
</gene>
<dbReference type="AlphaFoldDB" id="A0A564Y1W8"/>
<evidence type="ECO:0000313" key="1">
    <source>
        <dbReference type="EMBL" id="VUZ41221.1"/>
    </source>
</evidence>
<keyword evidence="2" id="KW-1185">Reference proteome</keyword>
<proteinExistence type="predicted"/>
<organism evidence="1 2">
    <name type="scientific">Hymenolepis diminuta</name>
    <name type="common">Rat tapeworm</name>
    <dbReference type="NCBI Taxonomy" id="6216"/>
    <lineage>
        <taxon>Eukaryota</taxon>
        <taxon>Metazoa</taxon>
        <taxon>Spiralia</taxon>
        <taxon>Lophotrochozoa</taxon>
        <taxon>Platyhelminthes</taxon>
        <taxon>Cestoda</taxon>
        <taxon>Eucestoda</taxon>
        <taxon>Cyclophyllidea</taxon>
        <taxon>Hymenolepididae</taxon>
        <taxon>Hymenolepis</taxon>
    </lineage>
</organism>
<protein>
    <submittedName>
        <fullName evidence="1">Uncharacterized protein</fullName>
    </submittedName>
</protein>
<accession>A0A564Y1W8</accession>
<dbReference type="EMBL" id="CABIJS010000055">
    <property type="protein sequence ID" value="VUZ41221.1"/>
    <property type="molecule type" value="Genomic_DNA"/>
</dbReference>
<dbReference type="Proteomes" id="UP000321570">
    <property type="component" value="Unassembled WGS sequence"/>
</dbReference>
<name>A0A564Y1W8_HYMDI</name>
<evidence type="ECO:0000313" key="2">
    <source>
        <dbReference type="Proteomes" id="UP000321570"/>
    </source>
</evidence>
<sequence length="84" mass="9491">MAVASTTWRTERALDFVITKNSNQEGLFSNSRTACDPRCSATIRNDQDIIPHVPLGLDGISLVFRSISQQRRTCDQIYERVCCI</sequence>